<evidence type="ECO:0000313" key="2">
    <source>
        <dbReference type="EMBL" id="SCJ34813.1"/>
    </source>
</evidence>
<sequence>MIMRRRYSEKEIKDRLKRLEILADTREQVWEHVESALAGQKIAVQRGKLDFGDYTALIPDGTGGFYSLQDEVVIERKANIDEIAGNFTADRRRFEAEFLRARASGVKVFLLIENATWQDIFDHRYRSQLSPKALAASLLSWQAKYGITVVFCRPQESGRILYGILYYWARQRLEGGVT</sequence>
<gene>
    <name evidence="2" type="ORF">SAMEA3545359_00056</name>
</gene>
<dbReference type="AlphaFoldDB" id="A0A1C6FNZ9"/>
<dbReference type="Gene3D" id="3.40.50.10130">
    <property type="match status" value="1"/>
</dbReference>
<organism evidence="2">
    <name type="scientific">uncultured Anaerotruncus sp</name>
    <dbReference type="NCBI Taxonomy" id="905011"/>
    <lineage>
        <taxon>Bacteria</taxon>
        <taxon>Bacillati</taxon>
        <taxon>Bacillota</taxon>
        <taxon>Clostridia</taxon>
        <taxon>Eubacteriales</taxon>
        <taxon>Oscillospiraceae</taxon>
        <taxon>Anaerotruncus</taxon>
        <taxon>environmental samples</taxon>
    </lineage>
</organism>
<dbReference type="GO" id="GO:0006259">
    <property type="term" value="P:DNA metabolic process"/>
    <property type="evidence" value="ECO:0007669"/>
    <property type="project" value="UniProtKB-ARBA"/>
</dbReference>
<reference evidence="2" key="1">
    <citation type="submission" date="2015-09" db="EMBL/GenBank/DDBJ databases">
        <authorList>
            <consortium name="Pathogen Informatics"/>
        </authorList>
    </citation>
    <scope>NUCLEOTIDE SEQUENCE</scope>
    <source>
        <strain evidence="2">2789STDY5834896</strain>
    </source>
</reference>
<dbReference type="InterPro" id="IPR011335">
    <property type="entry name" value="Restrct_endonuc-II-like"/>
</dbReference>
<proteinExistence type="predicted"/>
<dbReference type="EMBL" id="FMHG01000001">
    <property type="protein sequence ID" value="SCJ34813.1"/>
    <property type="molecule type" value="Genomic_DNA"/>
</dbReference>
<dbReference type="GO" id="GO:0003677">
    <property type="term" value="F:DNA binding"/>
    <property type="evidence" value="ECO:0007669"/>
    <property type="project" value="InterPro"/>
</dbReference>
<dbReference type="InterPro" id="IPR006166">
    <property type="entry name" value="ERCC4_domain"/>
</dbReference>
<feature type="domain" description="ERCC4" evidence="1">
    <location>
        <begin position="24"/>
        <end position="162"/>
    </location>
</feature>
<evidence type="ECO:0000259" key="1">
    <source>
        <dbReference type="Pfam" id="PF02732"/>
    </source>
</evidence>
<dbReference type="Pfam" id="PF02732">
    <property type="entry name" value="ERCC4"/>
    <property type="match status" value="1"/>
</dbReference>
<name>A0A1C6FNZ9_9FIRM</name>
<dbReference type="GO" id="GO:0004518">
    <property type="term" value="F:nuclease activity"/>
    <property type="evidence" value="ECO:0007669"/>
    <property type="project" value="InterPro"/>
</dbReference>
<dbReference type="SUPFAM" id="SSF52980">
    <property type="entry name" value="Restriction endonuclease-like"/>
    <property type="match status" value="1"/>
</dbReference>
<protein>
    <submittedName>
        <fullName evidence="2">Hef nuclease</fullName>
    </submittedName>
</protein>
<accession>A0A1C6FNZ9</accession>